<accession>A0A6S7K346</accession>
<evidence type="ECO:0000256" key="2">
    <source>
        <dbReference type="SAM" id="Phobius"/>
    </source>
</evidence>
<dbReference type="GO" id="GO:0005886">
    <property type="term" value="C:plasma membrane"/>
    <property type="evidence" value="ECO:0007669"/>
    <property type="project" value="TreeGrafter"/>
</dbReference>
<organism evidence="4 5">
    <name type="scientific">Paramuricea clavata</name>
    <name type="common">Red gorgonian</name>
    <name type="synonym">Violescent sea-whip</name>
    <dbReference type="NCBI Taxonomy" id="317549"/>
    <lineage>
        <taxon>Eukaryota</taxon>
        <taxon>Metazoa</taxon>
        <taxon>Cnidaria</taxon>
        <taxon>Anthozoa</taxon>
        <taxon>Octocorallia</taxon>
        <taxon>Malacalcyonacea</taxon>
        <taxon>Plexauridae</taxon>
        <taxon>Paramuricea</taxon>
    </lineage>
</organism>
<keyword evidence="4" id="KW-0675">Receptor</keyword>
<dbReference type="EMBL" id="CACRXK020011922">
    <property type="protein sequence ID" value="CAB4022331.1"/>
    <property type="molecule type" value="Genomic_DNA"/>
</dbReference>
<dbReference type="GO" id="GO:0005035">
    <property type="term" value="F:death receptor activity"/>
    <property type="evidence" value="ECO:0007669"/>
    <property type="project" value="TreeGrafter"/>
</dbReference>
<feature type="compositionally biased region" description="Basic and acidic residues" evidence="1">
    <location>
        <begin position="326"/>
        <end position="335"/>
    </location>
</feature>
<dbReference type="SMART" id="SM00005">
    <property type="entry name" value="DEATH"/>
    <property type="match status" value="1"/>
</dbReference>
<evidence type="ECO:0000256" key="1">
    <source>
        <dbReference type="SAM" id="MobiDB-lite"/>
    </source>
</evidence>
<dbReference type="GO" id="GO:0007266">
    <property type="term" value="P:Rho protein signal transduction"/>
    <property type="evidence" value="ECO:0007669"/>
    <property type="project" value="TreeGrafter"/>
</dbReference>
<dbReference type="PANTHER" id="PTHR46605">
    <property type="entry name" value="TUMOR NECROSIS FACTOR RECEPTOR"/>
    <property type="match status" value="1"/>
</dbReference>
<dbReference type="Pfam" id="PF00531">
    <property type="entry name" value="Death"/>
    <property type="match status" value="1"/>
</dbReference>
<keyword evidence="2" id="KW-0472">Membrane</keyword>
<gene>
    <name evidence="4" type="ORF">PACLA_8A009994</name>
</gene>
<feature type="transmembrane region" description="Helical" evidence="2">
    <location>
        <begin position="209"/>
        <end position="230"/>
    </location>
</feature>
<dbReference type="GO" id="GO:0015026">
    <property type="term" value="F:coreceptor activity"/>
    <property type="evidence" value="ECO:0007669"/>
    <property type="project" value="TreeGrafter"/>
</dbReference>
<name>A0A6S7K346_PARCT</name>
<proteinExistence type="predicted"/>
<evidence type="ECO:0000313" key="5">
    <source>
        <dbReference type="Proteomes" id="UP001152795"/>
    </source>
</evidence>
<comment type="caution">
    <text evidence="4">The sequence shown here is derived from an EMBL/GenBank/DDBJ whole genome shotgun (WGS) entry which is preliminary data.</text>
</comment>
<reference evidence="4" key="1">
    <citation type="submission" date="2020-04" db="EMBL/GenBank/DDBJ databases">
        <authorList>
            <person name="Alioto T."/>
            <person name="Alioto T."/>
            <person name="Gomez Garrido J."/>
        </authorList>
    </citation>
    <scope>NUCLEOTIDE SEQUENCE</scope>
    <source>
        <strain evidence="4">A484AB</strain>
    </source>
</reference>
<keyword evidence="5" id="KW-1185">Reference proteome</keyword>
<dbReference type="InterPro" id="IPR000488">
    <property type="entry name" value="Death_dom"/>
</dbReference>
<dbReference type="AlphaFoldDB" id="A0A6S7K346"/>
<feature type="chain" id="PRO_5043960922" evidence="3">
    <location>
        <begin position="22"/>
        <end position="524"/>
    </location>
</feature>
<feature type="compositionally biased region" description="Low complexity" evidence="1">
    <location>
        <begin position="288"/>
        <end position="302"/>
    </location>
</feature>
<dbReference type="PROSITE" id="PS50017">
    <property type="entry name" value="DEATH_DOMAIN"/>
    <property type="match status" value="1"/>
</dbReference>
<dbReference type="Gene3D" id="1.10.533.10">
    <property type="entry name" value="Death Domain, Fas"/>
    <property type="match status" value="1"/>
</dbReference>
<keyword evidence="2" id="KW-0812">Transmembrane</keyword>
<dbReference type="GO" id="GO:0009986">
    <property type="term" value="C:cell surface"/>
    <property type="evidence" value="ECO:0007669"/>
    <property type="project" value="TreeGrafter"/>
</dbReference>
<dbReference type="PANTHER" id="PTHR46605:SF2">
    <property type="entry name" value="TNFR-CYS DOMAIN-CONTAINING PROTEIN"/>
    <property type="match status" value="1"/>
</dbReference>
<dbReference type="InterPro" id="IPR052302">
    <property type="entry name" value="Neurotrophin_rcpt-DD"/>
</dbReference>
<keyword evidence="2" id="KW-1133">Transmembrane helix</keyword>
<dbReference type="GO" id="GO:0048406">
    <property type="term" value="F:nerve growth factor binding"/>
    <property type="evidence" value="ECO:0007669"/>
    <property type="project" value="TreeGrafter"/>
</dbReference>
<keyword evidence="3" id="KW-0732">Signal</keyword>
<dbReference type="Gene3D" id="2.10.50.10">
    <property type="entry name" value="Tumor Necrosis Factor Receptor, subunit A, domain 2"/>
    <property type="match status" value="1"/>
</dbReference>
<feature type="signal peptide" evidence="3">
    <location>
        <begin position="1"/>
        <end position="21"/>
    </location>
</feature>
<feature type="region of interest" description="Disordered" evidence="1">
    <location>
        <begin position="275"/>
        <end position="372"/>
    </location>
</feature>
<dbReference type="SUPFAM" id="SSF47986">
    <property type="entry name" value="DEATH domain"/>
    <property type="match status" value="1"/>
</dbReference>
<sequence length="524" mass="57480">MAKYCWTLLWQILYFCTVIFSWTWSREIDLNNPTCANNEFGYKSPDGQLTCKPCRNLPKCPDGLGISVACGHIARTHVHCVNCVLGKNFSADYDSLPCETCQSAFCHENEKIIGSCTVDKDTSKCSGTCKKGFYSSDGDLKNCQPCSSCLNNASARVKKCNDDGLPIAKQCEVGSVVPTAFPSKKQLPSKKNGEKHSVIEGYKFYGHPAMFSFFLVVIFVLAIILAVVVLRRKFRKKTQSPVVALTEVTSTCNTDSSVVETDVYDGSSDLPAVEAVRRRKSSAGSGGRKVSVSRQISSNSNNGSDFSGERPGSAQAPKLPGENDVFEEKPPERTRTLSGSSGKRKSIFGRQNSNPVAEQNEEKPFNKRSSTFSNFSTIFSGQKTGTKDETTSLLSSTDYNDNDIPPQVVALPAETSSSTGIAPHRLSGLKIGDLNAETHRQLCRKLNIDVSDKDWRTLAGHMKYTTQQVKEFARDANPADKLLDCWSTGEGHDVASLIELVKGMNRDDLVELLESDPNPTKFYL</sequence>
<dbReference type="Proteomes" id="UP001152795">
    <property type="component" value="Unassembled WGS sequence"/>
</dbReference>
<protein>
    <submittedName>
        <fullName evidence="4">Tumor necrosis factor receptor superfamily member 4-like isoform X1</fullName>
    </submittedName>
</protein>
<dbReference type="InterPro" id="IPR011029">
    <property type="entry name" value="DEATH-like_dom_sf"/>
</dbReference>
<dbReference type="OrthoDB" id="5989908at2759"/>
<evidence type="ECO:0000313" key="4">
    <source>
        <dbReference type="EMBL" id="CAB4022331.1"/>
    </source>
</evidence>
<evidence type="ECO:0000256" key="3">
    <source>
        <dbReference type="SAM" id="SignalP"/>
    </source>
</evidence>